<evidence type="ECO:0000313" key="2">
    <source>
        <dbReference type="EMBL" id="MFC0389469.1"/>
    </source>
</evidence>
<proteinExistence type="inferred from homology"/>
<dbReference type="PANTHER" id="PTHR11803">
    <property type="entry name" value="2-IMINOBUTANOATE/2-IMINOPROPANOATE DEAMINASE RIDA"/>
    <property type="match status" value="1"/>
</dbReference>
<name>A0ABV6J0S0_9PROT</name>
<evidence type="ECO:0000256" key="1">
    <source>
        <dbReference type="ARBA" id="ARBA00010552"/>
    </source>
</evidence>
<dbReference type="CDD" id="cd00448">
    <property type="entry name" value="YjgF_YER057c_UK114_family"/>
    <property type="match status" value="1"/>
</dbReference>
<sequence>MAYRKVTSPEVPEPPGEIFSQCLVSGNTVHISGQHAGVPGGGVLGDGSVADQARHSFRRVIALVEAAGGTAADIAKLTIYLTRIEDRPAIGPVRREFFSDPMPCSTLVGISALAAPDLLIEVDAVAILGAGA</sequence>
<protein>
    <submittedName>
        <fullName evidence="2">RidA family protein</fullName>
        <ecNumber evidence="2">3.5.-.-</ecNumber>
    </submittedName>
</protein>
<comment type="caution">
    <text evidence="2">The sequence shown here is derived from an EMBL/GenBank/DDBJ whole genome shotgun (WGS) entry which is preliminary data.</text>
</comment>
<evidence type="ECO:0000313" key="3">
    <source>
        <dbReference type="Proteomes" id="UP001589789"/>
    </source>
</evidence>
<dbReference type="PANTHER" id="PTHR11803:SF58">
    <property type="entry name" value="PROTEIN HMF1-RELATED"/>
    <property type="match status" value="1"/>
</dbReference>
<dbReference type="InterPro" id="IPR006175">
    <property type="entry name" value="YjgF/YER057c/UK114"/>
</dbReference>
<gene>
    <name evidence="2" type="ORF">ACFFIC_28560</name>
</gene>
<dbReference type="InterPro" id="IPR035959">
    <property type="entry name" value="RutC-like_sf"/>
</dbReference>
<dbReference type="EC" id="3.5.-.-" evidence="2"/>
<accession>A0ABV6J0S0</accession>
<keyword evidence="3" id="KW-1185">Reference proteome</keyword>
<dbReference type="GO" id="GO:0016787">
    <property type="term" value="F:hydrolase activity"/>
    <property type="evidence" value="ECO:0007669"/>
    <property type="project" value="UniProtKB-KW"/>
</dbReference>
<dbReference type="RefSeq" id="WP_377056872.1">
    <property type="nucleotide sequence ID" value="NZ_JBHLVZ010000113.1"/>
</dbReference>
<keyword evidence="2" id="KW-0378">Hydrolase</keyword>
<reference evidence="2 3" key="1">
    <citation type="submission" date="2024-09" db="EMBL/GenBank/DDBJ databases">
        <authorList>
            <person name="Sun Q."/>
            <person name="Mori K."/>
        </authorList>
    </citation>
    <scope>NUCLEOTIDE SEQUENCE [LARGE SCALE GENOMIC DNA]</scope>
    <source>
        <strain evidence="2 3">CCM 7468</strain>
    </source>
</reference>
<dbReference type="Pfam" id="PF01042">
    <property type="entry name" value="Ribonuc_L-PSP"/>
    <property type="match status" value="1"/>
</dbReference>
<dbReference type="Gene3D" id="3.30.1330.40">
    <property type="entry name" value="RutC-like"/>
    <property type="match status" value="1"/>
</dbReference>
<organism evidence="2 3">
    <name type="scientific">Muricoccus vinaceus</name>
    <dbReference type="NCBI Taxonomy" id="424704"/>
    <lineage>
        <taxon>Bacteria</taxon>
        <taxon>Pseudomonadati</taxon>
        <taxon>Pseudomonadota</taxon>
        <taxon>Alphaproteobacteria</taxon>
        <taxon>Acetobacterales</taxon>
        <taxon>Roseomonadaceae</taxon>
        <taxon>Muricoccus</taxon>
    </lineage>
</organism>
<comment type="similarity">
    <text evidence="1">Belongs to the RutC family.</text>
</comment>
<dbReference type="SUPFAM" id="SSF55298">
    <property type="entry name" value="YjgF-like"/>
    <property type="match status" value="1"/>
</dbReference>
<dbReference type="Proteomes" id="UP001589789">
    <property type="component" value="Unassembled WGS sequence"/>
</dbReference>
<dbReference type="EMBL" id="JBHLVZ010000113">
    <property type="protein sequence ID" value="MFC0389469.1"/>
    <property type="molecule type" value="Genomic_DNA"/>
</dbReference>